<comment type="caution">
    <text evidence="1">The sequence shown here is derived from an EMBL/GenBank/DDBJ whole genome shotgun (WGS) entry which is preliminary data.</text>
</comment>
<proteinExistence type="predicted"/>
<organism evidence="1 2">
    <name type="scientific">Arthrobacter livingstonensis</name>
    <dbReference type="NCBI Taxonomy" id="670078"/>
    <lineage>
        <taxon>Bacteria</taxon>
        <taxon>Bacillati</taxon>
        <taxon>Actinomycetota</taxon>
        <taxon>Actinomycetes</taxon>
        <taxon>Micrococcales</taxon>
        <taxon>Micrococcaceae</taxon>
        <taxon>Arthrobacter</taxon>
    </lineage>
</organism>
<dbReference type="EMBL" id="QJVD01000060">
    <property type="protein sequence ID" value="PYI64263.1"/>
    <property type="molecule type" value="Genomic_DNA"/>
</dbReference>
<name>A0A2V5L3F9_9MICC</name>
<sequence>MERRHLGQCWFVGRVEDMSQQALEKPRESRGIPYQQPVQGWASLQHGECVEVWSMDSFRYVAYVDDRADDGTLIWVVEDGMGCRHLFVNGDPVTLYLI</sequence>
<evidence type="ECO:0000313" key="1">
    <source>
        <dbReference type="EMBL" id="PYI64263.1"/>
    </source>
</evidence>
<dbReference type="AlphaFoldDB" id="A0A2V5L3F9"/>
<accession>A0A2V5L3F9</accession>
<gene>
    <name evidence="1" type="ORF">CVV68_22375</name>
</gene>
<dbReference type="Proteomes" id="UP000247832">
    <property type="component" value="Unassembled WGS sequence"/>
</dbReference>
<protein>
    <submittedName>
        <fullName evidence="1">Uncharacterized protein</fullName>
    </submittedName>
</protein>
<keyword evidence="2" id="KW-1185">Reference proteome</keyword>
<reference evidence="1 2" key="1">
    <citation type="submission" date="2018-05" db="EMBL/GenBank/DDBJ databases">
        <title>Genetic diversity of glacier-inhabiting Cryobacterium bacteria in China and description of Cryobacterium mengkeensis sp. nov. and Arthrobacter glacialis sp. nov.</title>
        <authorList>
            <person name="Liu Q."/>
            <person name="Xin Y.-H."/>
        </authorList>
    </citation>
    <scope>NUCLEOTIDE SEQUENCE [LARGE SCALE GENOMIC DNA]</scope>
    <source>
        <strain evidence="1 2">LI2</strain>
    </source>
</reference>
<evidence type="ECO:0000313" key="2">
    <source>
        <dbReference type="Proteomes" id="UP000247832"/>
    </source>
</evidence>